<dbReference type="PANTHER" id="PTHR24141:SF1">
    <property type="entry name" value="2-5A-DEPENDENT RIBONUCLEASE"/>
    <property type="match status" value="1"/>
</dbReference>
<dbReference type="SMR" id="D4N357"/>
<dbReference type="Pfam" id="PF12796">
    <property type="entry name" value="Ank_2"/>
    <property type="match status" value="1"/>
</dbReference>
<geneLocation type="plasmid" evidence="5">
    <name>pRF</name>
</geneLocation>
<keyword evidence="1" id="KW-0677">Repeat</keyword>
<dbReference type="PRINTS" id="PR01415">
    <property type="entry name" value="ANKYRIN"/>
</dbReference>
<keyword evidence="2 3" id="KW-0040">ANK repeat</keyword>
<dbReference type="EMBL" id="GQ329881">
    <property type="protein sequence ID" value="ADD74140.1"/>
    <property type="molecule type" value="Genomic_DNA"/>
</dbReference>
<gene>
    <name evidence="5" type="primary">ank</name>
</gene>
<evidence type="ECO:0000256" key="2">
    <source>
        <dbReference type="ARBA" id="ARBA00023043"/>
    </source>
</evidence>
<feature type="repeat" description="ANK" evidence="3">
    <location>
        <begin position="73"/>
        <end position="105"/>
    </location>
</feature>
<evidence type="ECO:0000256" key="3">
    <source>
        <dbReference type="PROSITE-ProRule" id="PRU00023"/>
    </source>
</evidence>
<accession>D4N357</accession>
<keyword evidence="4" id="KW-0812">Transmembrane</keyword>
<evidence type="ECO:0000256" key="4">
    <source>
        <dbReference type="SAM" id="Phobius"/>
    </source>
</evidence>
<evidence type="ECO:0000256" key="1">
    <source>
        <dbReference type="ARBA" id="ARBA00022737"/>
    </source>
</evidence>
<dbReference type="InterPro" id="IPR002110">
    <property type="entry name" value="Ankyrin_rpt"/>
</dbReference>
<dbReference type="PROSITE" id="PS50297">
    <property type="entry name" value="ANK_REP_REGION"/>
    <property type="match status" value="1"/>
</dbReference>
<feature type="transmembrane region" description="Helical" evidence="4">
    <location>
        <begin position="14"/>
        <end position="32"/>
    </location>
</feature>
<proteinExistence type="predicted"/>
<keyword evidence="5" id="KW-0614">Plasmid</keyword>
<dbReference type="Pfam" id="PF00023">
    <property type="entry name" value="Ank"/>
    <property type="match status" value="1"/>
</dbReference>
<dbReference type="SUPFAM" id="SSF48403">
    <property type="entry name" value="Ankyrin repeat"/>
    <property type="match status" value="1"/>
</dbReference>
<dbReference type="GO" id="GO:0006396">
    <property type="term" value="P:RNA processing"/>
    <property type="evidence" value="ECO:0007669"/>
    <property type="project" value="TreeGrafter"/>
</dbReference>
<dbReference type="SMART" id="SM00248">
    <property type="entry name" value="ANK"/>
    <property type="match status" value="4"/>
</dbReference>
<dbReference type="PANTHER" id="PTHR24141">
    <property type="entry name" value="2-5A-DEPENDENT RIBONUCLEASE"/>
    <property type="match status" value="1"/>
</dbReference>
<dbReference type="RefSeq" id="WP_011271737.1">
    <property type="nucleotide sequence ID" value="NC_019229.1"/>
</dbReference>
<dbReference type="InterPro" id="IPR036770">
    <property type="entry name" value="Ankyrin_rpt-contain_sf"/>
</dbReference>
<dbReference type="Gene3D" id="1.25.40.20">
    <property type="entry name" value="Ankyrin repeat-containing domain"/>
    <property type="match status" value="2"/>
</dbReference>
<dbReference type="AlphaFoldDB" id="D4N357"/>
<reference evidence="5" key="1">
    <citation type="journal article" date="2010" name="Appl. Environ. Microbiol.">
        <title>Rickettsia felis infection in a common household insect pest, Liposcelis bostrychophila (Psocoptera: Liposcelidae).</title>
        <authorList>
            <person name="Behar A."/>
            <person name="McCormick L.J."/>
            <person name="Perlman S.J."/>
        </authorList>
    </citation>
    <scope>NUCLEOTIDE SEQUENCE</scope>
    <source>
        <plasmid evidence="5">pRF</plasmid>
    </source>
</reference>
<organism evidence="5">
    <name type="scientific">Rickettsia felis</name>
    <name type="common">Rickettsia azadi</name>
    <dbReference type="NCBI Taxonomy" id="42862"/>
    <lineage>
        <taxon>Bacteria</taxon>
        <taxon>Pseudomonadati</taxon>
        <taxon>Pseudomonadota</taxon>
        <taxon>Alphaproteobacteria</taxon>
        <taxon>Rickettsiales</taxon>
        <taxon>Rickettsiaceae</taxon>
        <taxon>Rickettsieae</taxon>
        <taxon>Rickettsia</taxon>
        <taxon>spotted fever group</taxon>
    </lineage>
</organism>
<evidence type="ECO:0000313" key="5">
    <source>
        <dbReference type="EMBL" id="ADD74140.1"/>
    </source>
</evidence>
<dbReference type="GO" id="GO:0004540">
    <property type="term" value="F:RNA nuclease activity"/>
    <property type="evidence" value="ECO:0007669"/>
    <property type="project" value="TreeGrafter"/>
</dbReference>
<protein>
    <submittedName>
        <fullName evidence="5">Ankyrin repeat protein</fullName>
    </submittedName>
</protein>
<dbReference type="PROSITE" id="PS50088">
    <property type="entry name" value="ANK_REPEAT"/>
    <property type="match status" value="1"/>
</dbReference>
<dbReference type="GO" id="GO:0003723">
    <property type="term" value="F:RNA binding"/>
    <property type="evidence" value="ECO:0007669"/>
    <property type="project" value="TreeGrafter"/>
</dbReference>
<keyword evidence="4" id="KW-0472">Membrane</keyword>
<name>D4N357_RICFI</name>
<sequence>MHHLIDQLKSKNNIFYIRALVPMIVLCVLLISKTVYGYDTKLEHLCKAISNNNIDLVKQAQQKSQYNQRCIQERETPLILAISNNNIKVVQMLLDFGVDIEQEGRYGGAALYNAICHDTNIVKLLIKHGANINKRLSEGSRETPLIKATKCFENGSIANTEHIKILLKYGADINAKDVNGITALKMAEMQNDQSAINLLRSSGKK</sequence>
<keyword evidence="4" id="KW-1133">Transmembrane helix</keyword>